<sequence length="81" mass="8719">MAGIFIFIVLPLVLIGLSFWMRPLVGKDLGNGDPFGGSLSARGMFGGHGLEPDETEKVPEETEPVKFDLEGLQPRSNMDSG</sequence>
<feature type="compositionally biased region" description="Basic and acidic residues" evidence="1">
    <location>
        <begin position="55"/>
        <end position="69"/>
    </location>
</feature>
<comment type="caution">
    <text evidence="2">The sequence shown here is derived from an EMBL/GenBank/DDBJ whole genome shotgun (WGS) entry which is preliminary data.</text>
</comment>
<keyword evidence="3" id="KW-1185">Reference proteome</keyword>
<feature type="region of interest" description="Disordered" evidence="1">
    <location>
        <begin position="46"/>
        <end position="81"/>
    </location>
</feature>
<proteinExistence type="predicted"/>
<organism evidence="2 3">
    <name type="scientific">Deinococcus xinjiangensis</name>
    <dbReference type="NCBI Taxonomy" id="457454"/>
    <lineage>
        <taxon>Bacteria</taxon>
        <taxon>Thermotogati</taxon>
        <taxon>Deinococcota</taxon>
        <taxon>Deinococci</taxon>
        <taxon>Deinococcales</taxon>
        <taxon>Deinococcaceae</taxon>
        <taxon>Deinococcus</taxon>
    </lineage>
</organism>
<protein>
    <submittedName>
        <fullName evidence="2">Uncharacterized protein</fullName>
    </submittedName>
</protein>
<name>A0ABP9VJ29_9DEIO</name>
<accession>A0ABP9VJ29</accession>
<evidence type="ECO:0000313" key="3">
    <source>
        <dbReference type="Proteomes" id="UP001458946"/>
    </source>
</evidence>
<reference evidence="2 3" key="1">
    <citation type="submission" date="2024-02" db="EMBL/GenBank/DDBJ databases">
        <title>Deinococcus xinjiangensis NBRC 107630.</title>
        <authorList>
            <person name="Ichikawa N."/>
            <person name="Katano-Makiyama Y."/>
            <person name="Hidaka K."/>
        </authorList>
    </citation>
    <scope>NUCLEOTIDE SEQUENCE [LARGE SCALE GENOMIC DNA]</scope>
    <source>
        <strain evidence="2 3">NBRC 107630</strain>
    </source>
</reference>
<gene>
    <name evidence="2" type="ORF">Dxin01_04029</name>
</gene>
<evidence type="ECO:0000256" key="1">
    <source>
        <dbReference type="SAM" id="MobiDB-lite"/>
    </source>
</evidence>
<dbReference type="EMBL" id="BAABRN010000101">
    <property type="protein sequence ID" value="GAA5504260.1"/>
    <property type="molecule type" value="Genomic_DNA"/>
</dbReference>
<dbReference type="Proteomes" id="UP001458946">
    <property type="component" value="Unassembled WGS sequence"/>
</dbReference>
<dbReference type="RefSeq" id="WP_353544227.1">
    <property type="nucleotide sequence ID" value="NZ_BAABRN010000101.1"/>
</dbReference>
<evidence type="ECO:0000313" key="2">
    <source>
        <dbReference type="EMBL" id="GAA5504260.1"/>
    </source>
</evidence>